<dbReference type="SUPFAM" id="SSF51011">
    <property type="entry name" value="Glycosyl hydrolase domain"/>
    <property type="match status" value="1"/>
</dbReference>
<dbReference type="InterPro" id="IPR019492">
    <property type="entry name" value="Cyclo-malto-dextrinase_C"/>
</dbReference>
<evidence type="ECO:0000256" key="1">
    <source>
        <dbReference type="ARBA" id="ARBA00022801"/>
    </source>
</evidence>
<evidence type="ECO:0000256" key="2">
    <source>
        <dbReference type="ARBA" id="ARBA00023295"/>
    </source>
</evidence>
<evidence type="ECO:0000313" key="6">
    <source>
        <dbReference type="Proteomes" id="UP001304671"/>
    </source>
</evidence>
<accession>A0ABU5QKW5</accession>
<dbReference type="SUPFAM" id="SSF51445">
    <property type="entry name" value="(Trans)glycosidases"/>
    <property type="match status" value="1"/>
</dbReference>
<dbReference type="PANTHER" id="PTHR10357:SF210">
    <property type="entry name" value="MALTODEXTRIN GLUCOSIDASE"/>
    <property type="match status" value="1"/>
</dbReference>
<dbReference type="EMBL" id="JAYFUL010000009">
    <property type="protein sequence ID" value="MEA5257697.1"/>
    <property type="molecule type" value="Genomic_DNA"/>
</dbReference>
<dbReference type="CDD" id="cd11340">
    <property type="entry name" value="AmyAc_bac_CMD_like_3"/>
    <property type="match status" value="1"/>
</dbReference>
<dbReference type="InterPro" id="IPR013780">
    <property type="entry name" value="Glyco_hydro_b"/>
</dbReference>
<dbReference type="Proteomes" id="UP001304671">
    <property type="component" value="Unassembled WGS sequence"/>
</dbReference>
<dbReference type="SMART" id="SM00642">
    <property type="entry name" value="Aamy"/>
    <property type="match status" value="1"/>
</dbReference>
<dbReference type="PANTHER" id="PTHR10357">
    <property type="entry name" value="ALPHA-AMYLASE FAMILY MEMBER"/>
    <property type="match status" value="1"/>
</dbReference>
<evidence type="ECO:0000259" key="4">
    <source>
        <dbReference type="SMART" id="SM00642"/>
    </source>
</evidence>
<dbReference type="GO" id="GO:0016787">
    <property type="term" value="F:hydrolase activity"/>
    <property type="evidence" value="ECO:0007669"/>
    <property type="project" value="UniProtKB-KW"/>
</dbReference>
<dbReference type="Pfam" id="PF09087">
    <property type="entry name" value="Cyc-maltodext_N"/>
    <property type="match status" value="1"/>
</dbReference>
<feature type="chain" id="PRO_5046472682" evidence="3">
    <location>
        <begin position="21"/>
        <end position="620"/>
    </location>
</feature>
<dbReference type="Pfam" id="PF00128">
    <property type="entry name" value="Alpha-amylase"/>
    <property type="match status" value="1"/>
</dbReference>
<evidence type="ECO:0000313" key="5">
    <source>
        <dbReference type="EMBL" id="MEA5257697.1"/>
    </source>
</evidence>
<dbReference type="Pfam" id="PF10438">
    <property type="entry name" value="Cyc-maltodext_C"/>
    <property type="match status" value="1"/>
</dbReference>
<organism evidence="5 6">
    <name type="scientific">Arcicella aquatica</name>
    <dbReference type="NCBI Taxonomy" id="217141"/>
    <lineage>
        <taxon>Bacteria</taxon>
        <taxon>Pseudomonadati</taxon>
        <taxon>Bacteroidota</taxon>
        <taxon>Cytophagia</taxon>
        <taxon>Cytophagales</taxon>
        <taxon>Flectobacillaceae</taxon>
        <taxon>Arcicella</taxon>
    </lineage>
</organism>
<dbReference type="SUPFAM" id="SSF81296">
    <property type="entry name" value="E set domains"/>
    <property type="match status" value="1"/>
</dbReference>
<dbReference type="InterPro" id="IPR006047">
    <property type="entry name" value="GH13_cat_dom"/>
</dbReference>
<dbReference type="InterPro" id="IPR015171">
    <property type="entry name" value="Cyc-maltodext_N"/>
</dbReference>
<protein>
    <submittedName>
        <fullName evidence="5">Glycoside hydrolase family 13 protein</fullName>
    </submittedName>
</protein>
<feature type="signal peptide" evidence="3">
    <location>
        <begin position="1"/>
        <end position="20"/>
    </location>
</feature>
<reference evidence="5 6" key="1">
    <citation type="submission" date="2023-12" db="EMBL/GenBank/DDBJ databases">
        <title>Novel species of the genus Arcicella isolated from rivers.</title>
        <authorList>
            <person name="Lu H."/>
        </authorList>
    </citation>
    <scope>NUCLEOTIDE SEQUENCE [LARGE SCALE GENOMIC DNA]</scope>
    <source>
        <strain evidence="5 6">LMG 21963</strain>
    </source>
</reference>
<feature type="domain" description="Glycosyl hydrolase family 13 catalytic" evidence="4">
    <location>
        <begin position="130"/>
        <end position="530"/>
    </location>
</feature>
<keyword evidence="2" id="KW-0326">Glycosidase</keyword>
<gene>
    <name evidence="5" type="ORF">VB264_07870</name>
</gene>
<evidence type="ECO:0000256" key="3">
    <source>
        <dbReference type="SAM" id="SignalP"/>
    </source>
</evidence>
<dbReference type="InterPro" id="IPR017853">
    <property type="entry name" value="GH"/>
</dbReference>
<dbReference type="InterPro" id="IPR013783">
    <property type="entry name" value="Ig-like_fold"/>
</dbReference>
<name>A0ABU5QKW5_9BACT</name>
<keyword evidence="3" id="KW-0732">Signal</keyword>
<keyword evidence="6" id="KW-1185">Reference proteome</keyword>
<dbReference type="RefSeq" id="WP_323248244.1">
    <property type="nucleotide sequence ID" value="NZ_JAYFUL010000009.1"/>
</dbReference>
<comment type="caution">
    <text evidence="5">The sequence shown here is derived from an EMBL/GenBank/DDBJ whole genome shotgun (WGS) entry which is preliminary data.</text>
</comment>
<sequence length="620" mass="71753">MKKTFQLFLCLCLMQNVVVAQEKIQHIEPLNWWVGMKNPALQLLVHGKNMTEFTPHINYKGVTIKKVNKVENPNYLFIDLLIAPETVAGNVKIVFKNSKKESFTYNYQLLKRQSKSAERIGFNSSDVMYMITPDRFANGNPLNDNVPLFKDSLNRKNLTGRHGGDIEGIIQHLDYIQNLGMTALWINPLVENNQPKTSYHGYAITNFSKIDARFGTNEDYVRLSKEAKKHGIKLVMDMVLNHCGSEHWWMKDFPAKDWVNFQDSPKVIYSSHRRESLHDPYAAQYDITSHSDGWFDSTMPDLNQRNPFMATYLIQNSIWWVEYADLGGIRMDTWPYPDKNFMSVWSKRMGEEYPNFNIVGEEWSLNPSIVSAWQKGKVNKNGYVSYLRSLMDFPTNAALIEALNTDEKVWNQGLVRLYQTIANDFVYANPNDLVIFPDNHDMSRFFTQLHEDYNKFKNGMVFLLTTRGIPQIYYGTEILMTNPKSDEHGEIRSDMPGGWDGDKKNVFTNTNMSTAETNAKNFVSTLLKWRKNTPVIHSGKLKHFAPENGFYVQFRYNDKQKIMIILNKNNEAKTLDMGKFKEIIQPTFQAKDILNNQTIEVNNSLNIAPNSPMILEITEK</sequence>
<dbReference type="Gene3D" id="3.20.20.80">
    <property type="entry name" value="Glycosidases"/>
    <property type="match status" value="1"/>
</dbReference>
<dbReference type="Gene3D" id="2.60.40.10">
    <property type="entry name" value="Immunoglobulins"/>
    <property type="match status" value="1"/>
</dbReference>
<proteinExistence type="predicted"/>
<keyword evidence="1 5" id="KW-0378">Hydrolase</keyword>
<dbReference type="Gene3D" id="2.60.40.1180">
    <property type="entry name" value="Golgi alpha-mannosidase II"/>
    <property type="match status" value="1"/>
</dbReference>
<dbReference type="InterPro" id="IPR014756">
    <property type="entry name" value="Ig_E-set"/>
</dbReference>